<evidence type="ECO:0000313" key="4">
    <source>
        <dbReference type="EMBL" id="AWN50101.1"/>
    </source>
</evidence>
<dbReference type="GO" id="GO:0005737">
    <property type="term" value="C:cytoplasm"/>
    <property type="evidence" value="ECO:0007669"/>
    <property type="project" value="TreeGrafter"/>
</dbReference>
<sequence>MDRPAGESGTEPAGESAGAVENAAFVLGLRARGVRDAAVLGAMERVPREAFAPLAFRDLARRDIALPLPCGQTMTAPSVIATMLAALNAQGARVLEIGTGSGYATALLLRLGCAEVVSLERYATLARNARSRLDALGFGAAMVGLADGCAPPEEAGTFDRILVNGALRDLPPALIDRLNPGGRLVGALATPAGPRLVAIAQEADGPWRQVRETPLRIAPLTPGLAAVL</sequence>
<keyword evidence="5" id="KW-1185">Reference proteome</keyword>
<dbReference type="Proteomes" id="UP000245444">
    <property type="component" value="Chromosome"/>
</dbReference>
<dbReference type="AlphaFoldDB" id="A0A2U8WXF6"/>
<dbReference type="OrthoDB" id="9810066at2"/>
<dbReference type="PANTHER" id="PTHR11579:SF18">
    <property type="entry name" value="PROTEIN-L-ISOASPARTATE O-METHYLTRANSFERASE"/>
    <property type="match status" value="1"/>
</dbReference>
<dbReference type="KEGG" id="mtea:DK419_17215"/>
<accession>A0A2U8WXF6</accession>
<dbReference type="CDD" id="cd02440">
    <property type="entry name" value="AdoMet_MTases"/>
    <property type="match status" value="1"/>
</dbReference>
<proteinExistence type="inferred from homology"/>
<gene>
    <name evidence="4" type="ORF">DK419_17215</name>
</gene>
<evidence type="ECO:0000256" key="3">
    <source>
        <dbReference type="ARBA" id="ARBA00030757"/>
    </source>
</evidence>
<evidence type="ECO:0000256" key="2">
    <source>
        <dbReference type="ARBA" id="ARBA00013346"/>
    </source>
</evidence>
<comment type="similarity">
    <text evidence="1">Belongs to the methyltransferase superfamily. L-isoaspartyl/D-aspartyl protein methyltransferase family.</text>
</comment>
<keyword evidence="4" id="KW-0489">Methyltransferase</keyword>
<evidence type="ECO:0000313" key="5">
    <source>
        <dbReference type="Proteomes" id="UP000245444"/>
    </source>
</evidence>
<dbReference type="Pfam" id="PF01135">
    <property type="entry name" value="PCMT"/>
    <property type="match status" value="1"/>
</dbReference>
<dbReference type="Gene3D" id="3.40.50.150">
    <property type="entry name" value="Vaccinia Virus protein VP39"/>
    <property type="match status" value="1"/>
</dbReference>
<dbReference type="SUPFAM" id="SSF53335">
    <property type="entry name" value="S-adenosyl-L-methionine-dependent methyltransferases"/>
    <property type="match status" value="1"/>
</dbReference>
<dbReference type="InterPro" id="IPR000682">
    <property type="entry name" value="PCMT"/>
</dbReference>
<dbReference type="EMBL" id="CP029553">
    <property type="protein sequence ID" value="AWN50101.1"/>
    <property type="molecule type" value="Genomic_DNA"/>
</dbReference>
<dbReference type="InterPro" id="IPR029063">
    <property type="entry name" value="SAM-dependent_MTases_sf"/>
</dbReference>
<dbReference type="GO" id="GO:0004719">
    <property type="term" value="F:protein-L-isoaspartate (D-aspartate) O-methyltransferase activity"/>
    <property type="evidence" value="ECO:0007669"/>
    <property type="project" value="InterPro"/>
</dbReference>
<reference evidence="4 5" key="1">
    <citation type="submission" date="2018-05" db="EMBL/GenBank/DDBJ databases">
        <title>Complete Genome Sequence of Methylobacterium sp. 17Sr1-28.</title>
        <authorList>
            <person name="Srinivasan S."/>
        </authorList>
    </citation>
    <scope>NUCLEOTIDE SEQUENCE [LARGE SCALE GENOMIC DNA]</scope>
    <source>
        <strain evidence="4 5">17Sr1-28</strain>
    </source>
</reference>
<keyword evidence="4" id="KW-0808">Transferase</keyword>
<protein>
    <recommendedName>
        <fullName evidence="2">Protein-L-isoaspartate O-methyltransferase</fullName>
    </recommendedName>
    <alternativeName>
        <fullName evidence="3">Protein L-isoaspartyl methyltransferase</fullName>
    </alternativeName>
</protein>
<organism evidence="4 5">
    <name type="scientific">Methylobacterium terrae</name>
    <dbReference type="NCBI Taxonomy" id="2202827"/>
    <lineage>
        <taxon>Bacteria</taxon>
        <taxon>Pseudomonadati</taxon>
        <taxon>Pseudomonadota</taxon>
        <taxon>Alphaproteobacteria</taxon>
        <taxon>Hyphomicrobiales</taxon>
        <taxon>Methylobacteriaceae</taxon>
        <taxon>Methylobacterium</taxon>
    </lineage>
</organism>
<dbReference type="GO" id="GO:0032259">
    <property type="term" value="P:methylation"/>
    <property type="evidence" value="ECO:0007669"/>
    <property type="project" value="UniProtKB-KW"/>
</dbReference>
<name>A0A2U8WXF6_9HYPH</name>
<dbReference type="PANTHER" id="PTHR11579">
    <property type="entry name" value="PROTEIN-L-ISOASPARTATE O-METHYLTRANSFERASE"/>
    <property type="match status" value="1"/>
</dbReference>
<evidence type="ECO:0000256" key="1">
    <source>
        <dbReference type="ARBA" id="ARBA00005369"/>
    </source>
</evidence>